<reference evidence="6" key="1">
    <citation type="journal article" date="2015" name="J. Biotechnol.">
        <title>Complete genome sequence of the actinobacterium Streptomyces glaucescens GLA.O (DSM 40922) consisting of a linear chromosome and one linear plasmid.</title>
        <authorList>
            <person name="Ortseifen V."/>
            <person name="Winkler A."/>
            <person name="Albersmeier A."/>
            <person name="Wendler S."/>
            <person name="Puhler A."/>
            <person name="Kalinowski J."/>
            <person name="Ruckert C."/>
        </authorList>
    </citation>
    <scope>NUCLEOTIDE SEQUENCE [LARGE SCALE GENOMIC DNA]</scope>
    <source>
        <strain evidence="6">DSM 40922 / GLA O</strain>
    </source>
</reference>
<dbReference type="STRING" id="1907.SGLAU_18270"/>
<dbReference type="eggNOG" id="COG0160">
    <property type="taxonomic scope" value="Bacteria"/>
</dbReference>
<proteinExistence type="inferred from homology"/>
<dbReference type="NCBIfam" id="NF004718">
    <property type="entry name" value="PRK06062.1"/>
    <property type="match status" value="1"/>
</dbReference>
<dbReference type="CDD" id="cd00610">
    <property type="entry name" value="OAT_like"/>
    <property type="match status" value="1"/>
</dbReference>
<dbReference type="InterPro" id="IPR015424">
    <property type="entry name" value="PyrdxlP-dep_Trfase"/>
</dbReference>
<dbReference type="InterPro" id="IPR005814">
    <property type="entry name" value="Aminotrans_3"/>
</dbReference>
<dbReference type="InterPro" id="IPR049704">
    <property type="entry name" value="Aminotrans_3_PPA_site"/>
</dbReference>
<keyword evidence="6" id="KW-1185">Reference proteome</keyword>
<dbReference type="Gene3D" id="3.40.640.10">
    <property type="entry name" value="Type I PLP-dependent aspartate aminotransferase-like (Major domain)"/>
    <property type="match status" value="1"/>
</dbReference>
<dbReference type="Pfam" id="PF00202">
    <property type="entry name" value="Aminotran_3"/>
    <property type="match status" value="1"/>
</dbReference>
<evidence type="ECO:0008006" key="7">
    <source>
        <dbReference type="Google" id="ProtNLM"/>
    </source>
</evidence>
<dbReference type="AlphaFoldDB" id="A0A089XCF9"/>
<protein>
    <recommendedName>
        <fullName evidence="7">Aminotransferase</fullName>
    </recommendedName>
</protein>
<evidence type="ECO:0000256" key="3">
    <source>
        <dbReference type="RuleBase" id="RU003560"/>
    </source>
</evidence>
<dbReference type="SUPFAM" id="SSF53383">
    <property type="entry name" value="PLP-dependent transferases"/>
    <property type="match status" value="1"/>
</dbReference>
<feature type="compositionally biased region" description="Polar residues" evidence="4">
    <location>
        <begin position="51"/>
        <end position="62"/>
    </location>
</feature>
<evidence type="ECO:0000313" key="6">
    <source>
        <dbReference type="Proteomes" id="UP000029482"/>
    </source>
</evidence>
<keyword evidence="2 3" id="KW-0663">Pyridoxal phosphate</keyword>
<dbReference type="InterPro" id="IPR015421">
    <property type="entry name" value="PyrdxlP-dep_Trfase_major"/>
</dbReference>
<feature type="region of interest" description="Disordered" evidence="4">
    <location>
        <begin position="26"/>
        <end position="75"/>
    </location>
</feature>
<dbReference type="HOGENOM" id="CLU_016922_4_0_11"/>
<sequence length="514" mass="55125">MEPSMTEDCHFDSTLSILFDVRPVRPRGTARQAPGVDNLSRKPADRRQDADTASASRTSTLGRMTPHPDPRTGAAVKAADRAHVFHSWSAQALIDPLAVAGAEGSYFWDYDGKRYLDFTSGLVYTNIGYQHPKVVAAIQEQAARMTTFAPAFAVEARSEAARLIAERTPGDLDKIFFTNGGADAVEHAVRMARLHTGRPKVLSAYRSYHGGTQQAVNITGDPRRWASDGAAAGVVHFWAPFLYRSRFYAETEEQECARALEHLETTIAFEGPQTVAAVVLETIPGTAGIMVPPPGYLAGVREICDKYGIVFILDEVMAGFGRTGEWFAAGLFDVTPDLMTFAKGVNSGYVPLGGVAISGAIAETFAERPYPGGLTYSGHPLACAAAVATIEVMAEEGIVEHAARLGTEVVGPALRELAERHPSVGEVRGVGMFWALELVKDRETREPLVPYNAAGEANAPMAAFGAAAKAHGIWPFINMNRTHVVPPCNVTEAELKEGLAALDAALAVADEYVA</sequence>
<dbReference type="Gene3D" id="3.90.1150.10">
    <property type="entry name" value="Aspartate Aminotransferase, domain 1"/>
    <property type="match status" value="1"/>
</dbReference>
<evidence type="ECO:0000256" key="4">
    <source>
        <dbReference type="SAM" id="MobiDB-lite"/>
    </source>
</evidence>
<dbReference type="PANTHER" id="PTHR43094">
    <property type="entry name" value="AMINOTRANSFERASE"/>
    <property type="match status" value="1"/>
</dbReference>
<dbReference type="PROSITE" id="PS00600">
    <property type="entry name" value="AA_TRANSFER_CLASS_3"/>
    <property type="match status" value="1"/>
</dbReference>
<organism evidence="5 6">
    <name type="scientific">Streptomyces glaucescens</name>
    <dbReference type="NCBI Taxonomy" id="1907"/>
    <lineage>
        <taxon>Bacteria</taxon>
        <taxon>Bacillati</taxon>
        <taxon>Actinomycetota</taxon>
        <taxon>Actinomycetes</taxon>
        <taxon>Kitasatosporales</taxon>
        <taxon>Streptomycetaceae</taxon>
        <taxon>Streptomyces</taxon>
    </lineage>
</organism>
<feature type="compositionally biased region" description="Basic and acidic residues" evidence="4">
    <location>
        <begin position="39"/>
        <end position="50"/>
    </location>
</feature>
<dbReference type="GO" id="GO:0008483">
    <property type="term" value="F:transaminase activity"/>
    <property type="evidence" value="ECO:0007669"/>
    <property type="project" value="InterPro"/>
</dbReference>
<evidence type="ECO:0000256" key="1">
    <source>
        <dbReference type="ARBA" id="ARBA00008954"/>
    </source>
</evidence>
<dbReference type="GO" id="GO:0030170">
    <property type="term" value="F:pyridoxal phosphate binding"/>
    <property type="evidence" value="ECO:0007669"/>
    <property type="project" value="InterPro"/>
</dbReference>
<dbReference type="EMBL" id="CP009438">
    <property type="protein sequence ID" value="AIR99616.1"/>
    <property type="molecule type" value="Genomic_DNA"/>
</dbReference>
<dbReference type="Proteomes" id="UP000029482">
    <property type="component" value="Chromosome"/>
</dbReference>
<accession>A0A089XCF9</accession>
<evidence type="ECO:0000256" key="2">
    <source>
        <dbReference type="ARBA" id="ARBA00022898"/>
    </source>
</evidence>
<dbReference type="PANTHER" id="PTHR43094:SF1">
    <property type="entry name" value="AMINOTRANSFERASE CLASS-III"/>
    <property type="match status" value="1"/>
</dbReference>
<dbReference type="KEGG" id="sgu:SGLAU_18270"/>
<name>A0A089XCF9_STRGA</name>
<dbReference type="GO" id="GO:0005829">
    <property type="term" value="C:cytosol"/>
    <property type="evidence" value="ECO:0007669"/>
    <property type="project" value="TreeGrafter"/>
</dbReference>
<evidence type="ECO:0000313" key="5">
    <source>
        <dbReference type="EMBL" id="AIR99616.1"/>
    </source>
</evidence>
<comment type="similarity">
    <text evidence="1 3">Belongs to the class-III pyridoxal-phosphate-dependent aminotransferase family.</text>
</comment>
<dbReference type="InterPro" id="IPR015422">
    <property type="entry name" value="PyrdxlP-dep_Trfase_small"/>
</dbReference>
<gene>
    <name evidence="5" type="ORF">SGLAU_18270</name>
</gene>